<comment type="similarity">
    <text evidence="1">Belongs to the HpcH/HpaI aldolase family.</text>
</comment>
<keyword evidence="3" id="KW-0456">Lyase</keyword>
<evidence type="ECO:0000256" key="3">
    <source>
        <dbReference type="ARBA" id="ARBA00023239"/>
    </source>
</evidence>
<organism evidence="5 6">
    <name type="scientific">Aneurinibacillus danicus</name>
    <dbReference type="NCBI Taxonomy" id="267746"/>
    <lineage>
        <taxon>Bacteria</taxon>
        <taxon>Bacillati</taxon>
        <taxon>Bacillota</taxon>
        <taxon>Bacilli</taxon>
        <taxon>Bacillales</taxon>
        <taxon>Paenibacillaceae</taxon>
        <taxon>Aneurinibacillus group</taxon>
        <taxon>Aneurinibacillus</taxon>
    </lineage>
</organism>
<dbReference type="GO" id="GO:0046872">
    <property type="term" value="F:metal ion binding"/>
    <property type="evidence" value="ECO:0007669"/>
    <property type="project" value="UniProtKB-KW"/>
</dbReference>
<dbReference type="Proteomes" id="UP000321157">
    <property type="component" value="Unassembled WGS sequence"/>
</dbReference>
<dbReference type="Pfam" id="PF03328">
    <property type="entry name" value="HpcH_HpaI"/>
    <property type="match status" value="1"/>
</dbReference>
<keyword evidence="2" id="KW-0479">Metal-binding</keyword>
<accession>A0A511V7R6</accession>
<evidence type="ECO:0000256" key="2">
    <source>
        <dbReference type="ARBA" id="ARBA00022723"/>
    </source>
</evidence>
<evidence type="ECO:0000313" key="6">
    <source>
        <dbReference type="Proteomes" id="UP000321157"/>
    </source>
</evidence>
<dbReference type="InterPro" id="IPR015813">
    <property type="entry name" value="Pyrv/PenolPyrv_kinase-like_dom"/>
</dbReference>
<dbReference type="RefSeq" id="WP_281286005.1">
    <property type="nucleotide sequence ID" value="NZ_BJXX01000103.1"/>
</dbReference>
<evidence type="ECO:0000256" key="1">
    <source>
        <dbReference type="ARBA" id="ARBA00005568"/>
    </source>
</evidence>
<dbReference type="AlphaFoldDB" id="A0A511V7R6"/>
<sequence length="252" mass="27790">MLKKAIKSEADILGIWQRIPSPMVSEILSLASIDFVAIDMEHGPIDIADLRAMVPVYKKSGTPVILRVASSDFPFISKVLDIGVDGVMLPRVHTADEAKRIAEASKFAPLGLRGVGGPCAADEYGNVDIHTFIESENERVLTIVQIETEQAVENLNEILDVEGIDLFYIGPFDLSQALGVTGMVDHPLVVETIQRVIDKAKEKGKTIGMHGASPDFIKFWRERGVHFFTYGVDSVLFKQGVENAYKPVRLRD</sequence>
<feature type="domain" description="HpcH/HpaI aldolase/citrate lyase" evidence="4">
    <location>
        <begin position="15"/>
        <end position="237"/>
    </location>
</feature>
<dbReference type="Gene3D" id="3.20.20.60">
    <property type="entry name" value="Phosphoenolpyruvate-binding domains"/>
    <property type="match status" value="1"/>
</dbReference>
<keyword evidence="6" id="KW-1185">Reference proteome</keyword>
<dbReference type="InterPro" id="IPR050251">
    <property type="entry name" value="HpcH-HpaI_aldolase"/>
</dbReference>
<reference evidence="5 6" key="1">
    <citation type="submission" date="2019-07" db="EMBL/GenBank/DDBJ databases">
        <title>Whole genome shotgun sequence of Aneurinibacillus danicus NBRC 102444.</title>
        <authorList>
            <person name="Hosoyama A."/>
            <person name="Uohara A."/>
            <person name="Ohji S."/>
            <person name="Ichikawa N."/>
        </authorList>
    </citation>
    <scope>NUCLEOTIDE SEQUENCE [LARGE SCALE GENOMIC DNA]</scope>
    <source>
        <strain evidence="5 6">NBRC 102444</strain>
    </source>
</reference>
<dbReference type="InterPro" id="IPR040442">
    <property type="entry name" value="Pyrv_kinase-like_dom_sf"/>
</dbReference>
<name>A0A511V7R6_9BACL</name>
<gene>
    <name evidence="5" type="primary">rhmA</name>
    <name evidence="5" type="ORF">ADA01nite_23800</name>
</gene>
<proteinExistence type="inferred from homology"/>
<dbReference type="PANTHER" id="PTHR30502:SF0">
    <property type="entry name" value="PHOSPHOENOLPYRUVATE CARBOXYLASE FAMILY PROTEIN"/>
    <property type="match status" value="1"/>
</dbReference>
<comment type="caution">
    <text evidence="5">The sequence shown here is derived from an EMBL/GenBank/DDBJ whole genome shotgun (WGS) entry which is preliminary data.</text>
</comment>
<dbReference type="PANTHER" id="PTHR30502">
    <property type="entry name" value="2-KETO-3-DEOXY-L-RHAMNONATE ALDOLASE"/>
    <property type="match status" value="1"/>
</dbReference>
<protein>
    <submittedName>
        <fullName evidence="5">2-keto-3-deoxy-L-rhamnonate aldolase</fullName>
    </submittedName>
</protein>
<evidence type="ECO:0000259" key="4">
    <source>
        <dbReference type="Pfam" id="PF03328"/>
    </source>
</evidence>
<dbReference type="GO" id="GO:0016832">
    <property type="term" value="F:aldehyde-lyase activity"/>
    <property type="evidence" value="ECO:0007669"/>
    <property type="project" value="TreeGrafter"/>
</dbReference>
<dbReference type="SUPFAM" id="SSF51621">
    <property type="entry name" value="Phosphoenolpyruvate/pyruvate domain"/>
    <property type="match status" value="1"/>
</dbReference>
<dbReference type="InterPro" id="IPR005000">
    <property type="entry name" value="Aldolase/citrate-lyase_domain"/>
</dbReference>
<dbReference type="EMBL" id="BJXX01000103">
    <property type="protein sequence ID" value="GEN34920.1"/>
    <property type="molecule type" value="Genomic_DNA"/>
</dbReference>
<dbReference type="GO" id="GO:0005737">
    <property type="term" value="C:cytoplasm"/>
    <property type="evidence" value="ECO:0007669"/>
    <property type="project" value="TreeGrafter"/>
</dbReference>
<evidence type="ECO:0000313" key="5">
    <source>
        <dbReference type="EMBL" id="GEN34920.1"/>
    </source>
</evidence>